<evidence type="ECO:0000256" key="2">
    <source>
        <dbReference type="PROSITE-ProRule" id="PRU00284"/>
    </source>
</evidence>
<sequence length="697" mass="77134">MKKISTKIIITIIGCCVLISSILGGLSITVGKKIIKNEAMDKLLYMSQSMVGNLDKKFELPKNKVDYLSYEVNTFDIQQLKSDPQYMEKCKDTLVSTIKNYSEGSKDYLSMYFIFNPDLTGQVSDAWLSDVKDTGNFEIQPQLTKEKYDSTNESMQWYYEAIKQKDGKWSSPHVSSIINSDVITYSKPIFKDNVLIGVACVDVKFSDIKDLINGIKVYTTGYAALYNDNYDYIVHPDFTYKDNLAIVKDGIYKDIYEKMKQNQNGVITYKSKNGQNKILAYTKLSNGWVLTLAPPIDEVLSGINKLTIVILSIIVIGILLSIIAALYLGGKISKPIKVATELINNISNYNLDSSLDKKAELFYENKDEIGIMIKSIFNLKKNLINIVDNLRSSSGEIFEYSKSLSENTEDTLIYINNVSEAMSELASGASEHTMFSQDSLENIKSLAHDIQVALHSSDVVKNTSNNAKEMSNNGSKSLNILTEKFKISNDTTGQISTIVDNLDNKSGSIDNIVSTINNVAEQTNLLALNAAIEAARAGEYGKGFAVVAEEIRNLAEQSTEYTKEIAALINEIKGEISFAKKTMDIGINAVGEANTAIIETEKSFELIQGSIENSLSYIDNLSENVKNVDKNKGKAIMSIERISNISEESAGATEEVAAIAKEQTNAMNSISETAQKLNGLAAKMDEIVKMFKLESLL</sequence>
<dbReference type="InterPro" id="IPR004089">
    <property type="entry name" value="MCPsignal_dom"/>
</dbReference>
<dbReference type="SUPFAM" id="SSF58104">
    <property type="entry name" value="Methyl-accepting chemotaxis protein (MCP) signaling domain"/>
    <property type="match status" value="1"/>
</dbReference>
<dbReference type="GO" id="GO:0016020">
    <property type="term" value="C:membrane"/>
    <property type="evidence" value="ECO:0007669"/>
    <property type="project" value="InterPro"/>
</dbReference>
<dbReference type="AlphaFoldDB" id="A0A1S8NAM6"/>
<dbReference type="Proteomes" id="UP000191154">
    <property type="component" value="Unassembled WGS sequence"/>
</dbReference>
<dbReference type="PANTHER" id="PTHR32089">
    <property type="entry name" value="METHYL-ACCEPTING CHEMOTAXIS PROTEIN MCPB"/>
    <property type="match status" value="1"/>
</dbReference>
<keyword evidence="1 2" id="KW-0807">Transducer</keyword>
<evidence type="ECO:0000256" key="3">
    <source>
        <dbReference type="SAM" id="Phobius"/>
    </source>
</evidence>
<keyword evidence="3" id="KW-1133">Transmembrane helix</keyword>
<dbReference type="Pfam" id="PF00015">
    <property type="entry name" value="MCPsignal"/>
    <property type="match status" value="1"/>
</dbReference>
<dbReference type="Gene3D" id="3.30.450.20">
    <property type="entry name" value="PAS domain"/>
    <property type="match status" value="1"/>
</dbReference>
<gene>
    <name evidence="5" type="primary">mcpC_4</name>
    <name evidence="5" type="ORF">CLOSAC_16210</name>
</gene>
<keyword evidence="3" id="KW-0812">Transmembrane</keyword>
<feature type="transmembrane region" description="Helical" evidence="3">
    <location>
        <begin position="306"/>
        <end position="328"/>
    </location>
</feature>
<dbReference type="RefSeq" id="WP_176127492.1">
    <property type="nucleotide sequence ID" value="NZ_LZYZ01000003.1"/>
</dbReference>
<feature type="domain" description="Methyl-accepting transducer" evidence="4">
    <location>
        <begin position="407"/>
        <end position="664"/>
    </location>
</feature>
<dbReference type="CDD" id="cd12913">
    <property type="entry name" value="PDC1_MCP_like"/>
    <property type="match status" value="1"/>
</dbReference>
<dbReference type="SMART" id="SM00283">
    <property type="entry name" value="MA"/>
    <property type="match status" value="1"/>
</dbReference>
<dbReference type="PROSITE" id="PS50111">
    <property type="entry name" value="CHEMOTAXIS_TRANSDUC_2"/>
    <property type="match status" value="1"/>
</dbReference>
<dbReference type="PANTHER" id="PTHR32089:SF112">
    <property type="entry name" value="LYSOZYME-LIKE PROTEIN-RELATED"/>
    <property type="match status" value="1"/>
</dbReference>
<comment type="caution">
    <text evidence="5">The sequence shown here is derived from an EMBL/GenBank/DDBJ whole genome shotgun (WGS) entry which is preliminary data.</text>
</comment>
<evidence type="ECO:0000256" key="1">
    <source>
        <dbReference type="ARBA" id="ARBA00023224"/>
    </source>
</evidence>
<dbReference type="SUPFAM" id="SSF103190">
    <property type="entry name" value="Sensory domain-like"/>
    <property type="match status" value="1"/>
</dbReference>
<dbReference type="EMBL" id="LZYZ01000003">
    <property type="protein sequence ID" value="OOM13535.1"/>
    <property type="molecule type" value="Genomic_DNA"/>
</dbReference>
<name>A0A1S8NAM6_CLOSA</name>
<evidence type="ECO:0000313" key="5">
    <source>
        <dbReference type="EMBL" id="OOM13535.1"/>
    </source>
</evidence>
<dbReference type="Pfam" id="PF22673">
    <property type="entry name" value="MCP-like_PDC_1"/>
    <property type="match status" value="1"/>
</dbReference>
<keyword evidence="3" id="KW-0472">Membrane</keyword>
<dbReference type="CDD" id="cd12912">
    <property type="entry name" value="PDC2_MCP_like"/>
    <property type="match status" value="1"/>
</dbReference>
<accession>A0A1S8NAM6</accession>
<reference evidence="5 6" key="1">
    <citation type="submission" date="2016-05" db="EMBL/GenBank/DDBJ databases">
        <title>Microbial solvent formation.</title>
        <authorList>
            <person name="Poehlein A."/>
            <person name="Montoya Solano J.D."/>
            <person name="Flitsch S."/>
            <person name="Krabben P."/>
            <person name="Duerre P."/>
            <person name="Daniel R."/>
        </authorList>
    </citation>
    <scope>NUCLEOTIDE SEQUENCE [LARGE SCALE GENOMIC DNA]</scope>
    <source>
        <strain evidence="5 6">L1-8</strain>
    </source>
</reference>
<dbReference type="GO" id="GO:0007165">
    <property type="term" value="P:signal transduction"/>
    <property type="evidence" value="ECO:0007669"/>
    <property type="project" value="UniProtKB-KW"/>
</dbReference>
<dbReference type="CDD" id="cd11386">
    <property type="entry name" value="MCP_signal"/>
    <property type="match status" value="1"/>
</dbReference>
<organism evidence="5 6">
    <name type="scientific">Clostridium saccharobutylicum</name>
    <dbReference type="NCBI Taxonomy" id="169679"/>
    <lineage>
        <taxon>Bacteria</taxon>
        <taxon>Bacillati</taxon>
        <taxon>Bacillota</taxon>
        <taxon>Clostridia</taxon>
        <taxon>Eubacteriales</taxon>
        <taxon>Clostridiaceae</taxon>
        <taxon>Clostridium</taxon>
    </lineage>
</organism>
<evidence type="ECO:0000259" key="4">
    <source>
        <dbReference type="PROSITE" id="PS50111"/>
    </source>
</evidence>
<dbReference type="Gene3D" id="1.10.287.950">
    <property type="entry name" value="Methyl-accepting chemotaxis protein"/>
    <property type="match status" value="1"/>
</dbReference>
<protein>
    <submittedName>
        <fullName evidence="5">Methyl-accepting chemotaxis protein McpC</fullName>
    </submittedName>
</protein>
<proteinExistence type="predicted"/>
<evidence type="ECO:0000313" key="6">
    <source>
        <dbReference type="Proteomes" id="UP000191154"/>
    </source>
</evidence>
<dbReference type="InterPro" id="IPR029151">
    <property type="entry name" value="Sensor-like_sf"/>
</dbReference>